<feature type="transmembrane region" description="Helical" evidence="1">
    <location>
        <begin position="35"/>
        <end position="53"/>
    </location>
</feature>
<name>A0A2M7B6U6_9BACT</name>
<feature type="transmembrane region" description="Helical" evidence="1">
    <location>
        <begin position="6"/>
        <end position="23"/>
    </location>
</feature>
<proteinExistence type="predicted"/>
<dbReference type="InterPro" id="IPR043993">
    <property type="entry name" value="T4SS_pilin"/>
</dbReference>
<keyword evidence="1" id="KW-0472">Membrane</keyword>
<comment type="caution">
    <text evidence="2">The sequence shown here is derived from an EMBL/GenBank/DDBJ whole genome shotgun (WGS) entry which is preliminary data.</text>
</comment>
<reference evidence="3" key="1">
    <citation type="submission" date="2017-09" db="EMBL/GenBank/DDBJ databases">
        <title>Depth-based differentiation of microbial function through sediment-hosted aquifers and enrichment of novel symbionts in the deep terrestrial subsurface.</title>
        <authorList>
            <person name="Probst A.J."/>
            <person name="Ladd B."/>
            <person name="Jarett J.K."/>
            <person name="Geller-Mcgrath D.E."/>
            <person name="Sieber C.M.K."/>
            <person name="Emerson J.B."/>
            <person name="Anantharaman K."/>
            <person name="Thomas B.C."/>
            <person name="Malmstrom R."/>
            <person name="Stieglmeier M."/>
            <person name="Klingl A."/>
            <person name="Woyke T."/>
            <person name="Ryan C.M."/>
            <person name="Banfield J.F."/>
        </authorList>
    </citation>
    <scope>NUCLEOTIDE SEQUENCE [LARGE SCALE GENOMIC DNA]</scope>
</reference>
<dbReference type="Proteomes" id="UP000231704">
    <property type="component" value="Unassembled WGS sequence"/>
</dbReference>
<evidence type="ECO:0000256" key="1">
    <source>
        <dbReference type="SAM" id="Phobius"/>
    </source>
</evidence>
<evidence type="ECO:0000313" key="3">
    <source>
        <dbReference type="Proteomes" id="UP000231704"/>
    </source>
</evidence>
<evidence type="ECO:0000313" key="2">
    <source>
        <dbReference type="EMBL" id="PIU98822.1"/>
    </source>
</evidence>
<dbReference type="EMBL" id="PEVI01000027">
    <property type="protein sequence ID" value="PIU98822.1"/>
    <property type="molecule type" value="Genomic_DNA"/>
</dbReference>
<protein>
    <submittedName>
        <fullName evidence="2">Uncharacterized protein</fullName>
    </submittedName>
</protein>
<organism evidence="2 3">
    <name type="scientific">Candidatus Wolfebacteria bacterium CG03_land_8_20_14_0_80_39_317</name>
    <dbReference type="NCBI Taxonomy" id="1975068"/>
    <lineage>
        <taxon>Bacteria</taxon>
        <taxon>Candidatus Wolfeibacteriota</taxon>
    </lineage>
</organism>
<sequence>MYIVIPLAAVMIVVGGIMIMTAGSSTERVAKGKEIVTAAVVGLLIALLSWLIIDMIIKLLTGGRIGPWNKLTC</sequence>
<accession>A0A2M7B6U6</accession>
<dbReference type="Pfam" id="PF18895">
    <property type="entry name" value="T4SS_pilin"/>
    <property type="match status" value="1"/>
</dbReference>
<dbReference type="AlphaFoldDB" id="A0A2M7B6U6"/>
<keyword evidence="1" id="KW-1133">Transmembrane helix</keyword>
<keyword evidence="1" id="KW-0812">Transmembrane</keyword>
<gene>
    <name evidence="2" type="ORF">COS60_00975</name>
</gene>